<proteinExistence type="predicted"/>
<dbReference type="EMBL" id="CAJPWZ010001011">
    <property type="protein sequence ID" value="CAG2205044.1"/>
    <property type="molecule type" value="Genomic_DNA"/>
</dbReference>
<sequence length="164" mass="18805">MSSAKQQQLEQEAMSEEVQGVSFTSEEAKVILADFARTSNDSTFEIDYDFQELNYETDTGNEVRVDENSSSSMNDVNVNDSNDKENKRFSDVSLEDTDKFLVDTVNKNTLYKTRTDVKTFQDWLIEIGEARDFKEIPPKEMDGLLARFCLGVQKRTKQNMSQIP</sequence>
<gene>
    <name evidence="2" type="ORF">MEDL_19478</name>
</gene>
<accession>A0A8S3R8T6</accession>
<evidence type="ECO:0000313" key="3">
    <source>
        <dbReference type="Proteomes" id="UP000683360"/>
    </source>
</evidence>
<evidence type="ECO:0000256" key="1">
    <source>
        <dbReference type="SAM" id="MobiDB-lite"/>
    </source>
</evidence>
<feature type="compositionally biased region" description="Low complexity" evidence="1">
    <location>
        <begin position="68"/>
        <end position="80"/>
    </location>
</feature>
<dbReference type="PANTHER" id="PTHR46963">
    <property type="entry name" value="SIMILAR TO RIKEN CDNA E130308A19"/>
    <property type="match status" value="1"/>
</dbReference>
<evidence type="ECO:0000313" key="2">
    <source>
        <dbReference type="EMBL" id="CAG2205044.1"/>
    </source>
</evidence>
<comment type="caution">
    <text evidence="2">The sequence shown here is derived from an EMBL/GenBank/DDBJ whole genome shotgun (WGS) entry which is preliminary data.</text>
</comment>
<organism evidence="2 3">
    <name type="scientific">Mytilus edulis</name>
    <name type="common">Blue mussel</name>
    <dbReference type="NCBI Taxonomy" id="6550"/>
    <lineage>
        <taxon>Eukaryota</taxon>
        <taxon>Metazoa</taxon>
        <taxon>Spiralia</taxon>
        <taxon>Lophotrochozoa</taxon>
        <taxon>Mollusca</taxon>
        <taxon>Bivalvia</taxon>
        <taxon>Autobranchia</taxon>
        <taxon>Pteriomorphia</taxon>
        <taxon>Mytilida</taxon>
        <taxon>Mytiloidea</taxon>
        <taxon>Mytilidae</taxon>
        <taxon>Mytilinae</taxon>
        <taxon>Mytilus</taxon>
    </lineage>
</organism>
<dbReference type="InterPro" id="IPR042838">
    <property type="entry name" value="KIAA1958"/>
</dbReference>
<name>A0A8S3R8T6_MYTED</name>
<feature type="region of interest" description="Disordered" evidence="1">
    <location>
        <begin position="58"/>
        <end position="89"/>
    </location>
</feature>
<feature type="region of interest" description="Disordered" evidence="1">
    <location>
        <begin position="1"/>
        <end position="22"/>
    </location>
</feature>
<dbReference type="PANTHER" id="PTHR46963:SF2">
    <property type="match status" value="1"/>
</dbReference>
<dbReference type="AlphaFoldDB" id="A0A8S3R8T6"/>
<feature type="compositionally biased region" description="Polar residues" evidence="1">
    <location>
        <begin position="1"/>
        <end position="10"/>
    </location>
</feature>
<keyword evidence="3" id="KW-1185">Reference proteome</keyword>
<protein>
    <submittedName>
        <fullName evidence="2">Uncharacterized protein</fullName>
    </submittedName>
</protein>
<dbReference type="Proteomes" id="UP000683360">
    <property type="component" value="Unassembled WGS sequence"/>
</dbReference>
<reference evidence="2" key="1">
    <citation type="submission" date="2021-03" db="EMBL/GenBank/DDBJ databases">
        <authorList>
            <person name="Bekaert M."/>
        </authorList>
    </citation>
    <scope>NUCLEOTIDE SEQUENCE</scope>
</reference>